<dbReference type="EMBL" id="BARV01006543">
    <property type="protein sequence ID" value="GAI14325.1"/>
    <property type="molecule type" value="Genomic_DNA"/>
</dbReference>
<accession>X1MHY0</accession>
<evidence type="ECO:0000313" key="1">
    <source>
        <dbReference type="EMBL" id="GAI14325.1"/>
    </source>
</evidence>
<sequence>TTTNMSTKAGVPVAATLTINIAMRVNSQVIMEDSKVYGFAAGETHTFEFPVTVPMETGGKSGAAVAEVFDPNGYKIANGSLDIVIASIAPALGMISLYYAGPSTSEWKVGWYNPETGGYPSQIPMTNSASQLIHSPFSIQPNIIIIVRPYISPAA</sequence>
<feature type="non-terminal residue" evidence="1">
    <location>
        <position position="1"/>
    </location>
</feature>
<name>X1MHY0_9ZZZZ</name>
<proteinExistence type="predicted"/>
<reference evidence="1" key="1">
    <citation type="journal article" date="2014" name="Front. Microbiol.">
        <title>High frequency of phylogenetically diverse reductive dehalogenase-homologous genes in deep subseafloor sedimentary metagenomes.</title>
        <authorList>
            <person name="Kawai M."/>
            <person name="Futagami T."/>
            <person name="Toyoda A."/>
            <person name="Takaki Y."/>
            <person name="Nishi S."/>
            <person name="Hori S."/>
            <person name="Arai W."/>
            <person name="Tsubouchi T."/>
            <person name="Morono Y."/>
            <person name="Uchiyama I."/>
            <person name="Ito T."/>
            <person name="Fujiyama A."/>
            <person name="Inagaki F."/>
            <person name="Takami H."/>
        </authorList>
    </citation>
    <scope>NUCLEOTIDE SEQUENCE</scope>
    <source>
        <strain evidence="1">Expedition CK06-06</strain>
    </source>
</reference>
<protein>
    <submittedName>
        <fullName evidence="1">Uncharacterized protein</fullName>
    </submittedName>
</protein>
<organism evidence="1">
    <name type="scientific">marine sediment metagenome</name>
    <dbReference type="NCBI Taxonomy" id="412755"/>
    <lineage>
        <taxon>unclassified sequences</taxon>
        <taxon>metagenomes</taxon>
        <taxon>ecological metagenomes</taxon>
    </lineage>
</organism>
<comment type="caution">
    <text evidence="1">The sequence shown here is derived from an EMBL/GenBank/DDBJ whole genome shotgun (WGS) entry which is preliminary data.</text>
</comment>
<dbReference type="AlphaFoldDB" id="X1MHY0"/>
<gene>
    <name evidence="1" type="ORF">S06H3_13404</name>
</gene>